<evidence type="ECO:0000313" key="5">
    <source>
        <dbReference type="Proteomes" id="UP000652231"/>
    </source>
</evidence>
<proteinExistence type="predicted"/>
<reference evidence="4" key="1">
    <citation type="journal article" date="2014" name="Int. J. Syst. Evol. Microbiol.">
        <title>Complete genome sequence of Corynebacterium casei LMG S-19264T (=DSM 44701T), isolated from a smear-ripened cheese.</title>
        <authorList>
            <consortium name="US DOE Joint Genome Institute (JGI-PGF)"/>
            <person name="Walter F."/>
            <person name="Albersmeier A."/>
            <person name="Kalinowski J."/>
            <person name="Ruckert C."/>
        </authorList>
    </citation>
    <scope>NUCLEOTIDE SEQUENCE</scope>
    <source>
        <strain evidence="4">CGMCC 1.12924</strain>
    </source>
</reference>
<keyword evidence="1" id="KW-1133">Transmembrane helix</keyword>
<name>A0A8J2V7Y1_9FLAO</name>
<evidence type="ECO:0008006" key="6">
    <source>
        <dbReference type="Google" id="ProtNLM"/>
    </source>
</evidence>
<feature type="transmembrane region" description="Helical" evidence="1">
    <location>
        <begin position="311"/>
        <end position="329"/>
    </location>
</feature>
<protein>
    <recommendedName>
        <fullName evidence="6">7TM diverse intracellular signalling</fullName>
    </recommendedName>
</protein>
<keyword evidence="1" id="KW-0812">Transmembrane</keyword>
<organism evidence="4 5">
    <name type="scientific">Planktosalinus lacus</name>
    <dbReference type="NCBI Taxonomy" id="1526573"/>
    <lineage>
        <taxon>Bacteria</taxon>
        <taxon>Pseudomonadati</taxon>
        <taxon>Bacteroidota</taxon>
        <taxon>Flavobacteriia</taxon>
        <taxon>Flavobacteriales</taxon>
        <taxon>Flavobacteriaceae</taxon>
        <taxon>Planktosalinus</taxon>
    </lineage>
</organism>
<dbReference type="AlphaFoldDB" id="A0A8J2V7Y1"/>
<feature type="transmembrane region" description="Helical" evidence="1">
    <location>
        <begin position="182"/>
        <end position="203"/>
    </location>
</feature>
<keyword evidence="5" id="KW-1185">Reference proteome</keyword>
<dbReference type="InterPro" id="IPR011623">
    <property type="entry name" value="7TMR_DISM_rcpt_extracell_dom1"/>
</dbReference>
<dbReference type="PANTHER" id="PTHR34220:SF7">
    <property type="entry name" value="SENSOR HISTIDINE KINASE YPDA"/>
    <property type="match status" value="1"/>
</dbReference>
<feature type="transmembrane region" description="Helical" evidence="1">
    <location>
        <begin position="210"/>
        <end position="229"/>
    </location>
</feature>
<dbReference type="Proteomes" id="UP000652231">
    <property type="component" value="Unassembled WGS sequence"/>
</dbReference>
<feature type="domain" description="Signal transduction histidine kinase internal region" evidence="2">
    <location>
        <begin position="400"/>
        <end position="476"/>
    </location>
</feature>
<feature type="transmembrane region" description="Helical" evidence="1">
    <location>
        <begin position="249"/>
        <end position="266"/>
    </location>
</feature>
<dbReference type="GO" id="GO:0000155">
    <property type="term" value="F:phosphorelay sensor kinase activity"/>
    <property type="evidence" value="ECO:0007669"/>
    <property type="project" value="InterPro"/>
</dbReference>
<dbReference type="Pfam" id="PF07695">
    <property type="entry name" value="7TMR-DISM_7TM"/>
    <property type="match status" value="1"/>
</dbReference>
<evidence type="ECO:0000256" key="1">
    <source>
        <dbReference type="SAM" id="Phobius"/>
    </source>
</evidence>
<evidence type="ECO:0000259" key="3">
    <source>
        <dbReference type="Pfam" id="PF07695"/>
    </source>
</evidence>
<dbReference type="PANTHER" id="PTHR34220">
    <property type="entry name" value="SENSOR HISTIDINE KINASE YPDA"/>
    <property type="match status" value="1"/>
</dbReference>
<feature type="transmembrane region" description="Helical" evidence="1">
    <location>
        <begin position="278"/>
        <end position="299"/>
    </location>
</feature>
<sequence length="608" mass="70455">MKLNLTYFICFLFLFSGNISWTQHTEEFQVPFKLLKVKQDTLAVENIIDNAKVLFSGTKKDVKSTPGDIFWVQLDFSEHLDLLSLKEHWYIYIEYLNRAQIYYQDQNTIRSTVLGSFETGKAFTGEFPFTQEHLIDSKYLYLKAEKLNVKYNFSKHPFKCYSDTVQHYKQNYISRFHFNSKALTYFFLGVSLIITIIALTIYFINRKKDYLLYVLYVTCMAVYFGRFVFESYTDTFGSFSFTTFFLNNFFEILSNIFYILFVKYYLNTAARYPKLNTGIRFAVLFLTVLLLFDSAVLLMQNFSLHAFLLDIRAVIITTFVVLSIVYLLFHLKNKLTYFIVFGSFFYSAGSVMVFLTGYAYYVKTGALIEIIIFGLGLGYKIKLEYQEKIAAQQEAIENYIKALRAQMNPHFIFNSLSSIQHLILKSDTSAALKYLSKFSQLMRSTLENSIEKNVTLAEEIKLLETYLDLESLRFDGSFSYEINAEKHLDTQLLEVPLLIIQPFVENAILHGLLPKKDGEKKVTITFSEDIHYITATIEDTGIGRKASNSLYENTTKPKKISRGIELTEKRIEVLKSQEYEVEAYKIEDLTDASGNAAGTRVIVKIPKN</sequence>
<comment type="caution">
    <text evidence="4">The sequence shown here is derived from an EMBL/GenBank/DDBJ whole genome shotgun (WGS) entry which is preliminary data.</text>
</comment>
<dbReference type="RefSeq" id="WP_188439538.1">
    <property type="nucleotide sequence ID" value="NZ_BMGK01000002.1"/>
</dbReference>
<evidence type="ECO:0000313" key="4">
    <source>
        <dbReference type="EMBL" id="GGD85592.1"/>
    </source>
</evidence>
<gene>
    <name evidence="4" type="ORF">GCM10011312_07070</name>
</gene>
<dbReference type="InterPro" id="IPR036890">
    <property type="entry name" value="HATPase_C_sf"/>
</dbReference>
<dbReference type="GO" id="GO:0016020">
    <property type="term" value="C:membrane"/>
    <property type="evidence" value="ECO:0007669"/>
    <property type="project" value="InterPro"/>
</dbReference>
<keyword evidence="1" id="KW-0472">Membrane</keyword>
<dbReference type="InterPro" id="IPR010559">
    <property type="entry name" value="Sig_transdc_His_kin_internal"/>
</dbReference>
<dbReference type="Pfam" id="PF06580">
    <property type="entry name" value="His_kinase"/>
    <property type="match status" value="1"/>
</dbReference>
<dbReference type="SUPFAM" id="SSF55874">
    <property type="entry name" value="ATPase domain of HSP90 chaperone/DNA topoisomerase II/histidine kinase"/>
    <property type="match status" value="1"/>
</dbReference>
<feature type="domain" description="7TM-DISM receptor extracellular" evidence="3">
    <location>
        <begin position="182"/>
        <end position="380"/>
    </location>
</feature>
<feature type="transmembrane region" description="Helical" evidence="1">
    <location>
        <begin position="336"/>
        <end position="354"/>
    </location>
</feature>
<reference evidence="4" key="2">
    <citation type="submission" date="2020-09" db="EMBL/GenBank/DDBJ databases">
        <authorList>
            <person name="Sun Q."/>
            <person name="Zhou Y."/>
        </authorList>
    </citation>
    <scope>NUCLEOTIDE SEQUENCE</scope>
    <source>
        <strain evidence="4">CGMCC 1.12924</strain>
    </source>
</reference>
<dbReference type="Gene3D" id="3.30.565.10">
    <property type="entry name" value="Histidine kinase-like ATPase, C-terminal domain"/>
    <property type="match status" value="1"/>
</dbReference>
<dbReference type="EMBL" id="BMGK01000002">
    <property type="protein sequence ID" value="GGD85592.1"/>
    <property type="molecule type" value="Genomic_DNA"/>
</dbReference>
<evidence type="ECO:0000259" key="2">
    <source>
        <dbReference type="Pfam" id="PF06580"/>
    </source>
</evidence>
<accession>A0A8J2V7Y1</accession>
<dbReference type="InterPro" id="IPR050640">
    <property type="entry name" value="Bact_2-comp_sensor_kinase"/>
</dbReference>